<comment type="caution">
    <text evidence="3">The sequence shown here is derived from an EMBL/GenBank/DDBJ whole genome shotgun (WGS) entry which is preliminary data.</text>
</comment>
<dbReference type="InterPro" id="IPR040756">
    <property type="entry name" value="Peptidase_M61_N"/>
</dbReference>
<dbReference type="Pfam" id="PF05299">
    <property type="entry name" value="Peptidase_M61"/>
    <property type="match status" value="1"/>
</dbReference>
<proteinExistence type="predicted"/>
<dbReference type="Proteomes" id="UP001174936">
    <property type="component" value="Unassembled WGS sequence"/>
</dbReference>
<evidence type="ECO:0000313" key="4">
    <source>
        <dbReference type="Proteomes" id="UP001174936"/>
    </source>
</evidence>
<organism evidence="3 4">
    <name type="scientific">Cercophora newfieldiana</name>
    <dbReference type="NCBI Taxonomy" id="92897"/>
    <lineage>
        <taxon>Eukaryota</taxon>
        <taxon>Fungi</taxon>
        <taxon>Dikarya</taxon>
        <taxon>Ascomycota</taxon>
        <taxon>Pezizomycotina</taxon>
        <taxon>Sordariomycetes</taxon>
        <taxon>Sordariomycetidae</taxon>
        <taxon>Sordariales</taxon>
        <taxon>Lasiosphaeriaceae</taxon>
        <taxon>Cercophora</taxon>
    </lineage>
</organism>
<reference evidence="3" key="1">
    <citation type="submission" date="2023-06" db="EMBL/GenBank/DDBJ databases">
        <title>Genome-scale phylogeny and comparative genomics of the fungal order Sordariales.</title>
        <authorList>
            <consortium name="Lawrence Berkeley National Laboratory"/>
            <person name="Hensen N."/>
            <person name="Bonometti L."/>
            <person name="Westerberg I."/>
            <person name="Brannstrom I.O."/>
            <person name="Guillou S."/>
            <person name="Cros-Aarteil S."/>
            <person name="Calhoun S."/>
            <person name="Haridas S."/>
            <person name="Kuo A."/>
            <person name="Mondo S."/>
            <person name="Pangilinan J."/>
            <person name="Riley R."/>
            <person name="Labutti K."/>
            <person name="Andreopoulos B."/>
            <person name="Lipzen A."/>
            <person name="Chen C."/>
            <person name="Yanf M."/>
            <person name="Daum C."/>
            <person name="Ng V."/>
            <person name="Clum A."/>
            <person name="Steindorff A."/>
            <person name="Ohm R."/>
            <person name="Martin F."/>
            <person name="Silar P."/>
            <person name="Natvig D."/>
            <person name="Lalanne C."/>
            <person name="Gautier V."/>
            <person name="Ament-Velasquez S.L."/>
            <person name="Kruys A."/>
            <person name="Hutchinson M.I."/>
            <person name="Powell A.J."/>
            <person name="Barry K."/>
            <person name="Miller A.N."/>
            <person name="Grigoriev I.V."/>
            <person name="Debuchy R."/>
            <person name="Gladieux P."/>
            <person name="Thoren M.H."/>
            <person name="Johannesson H."/>
        </authorList>
    </citation>
    <scope>NUCLEOTIDE SEQUENCE</scope>
    <source>
        <strain evidence="3">SMH2532-1</strain>
    </source>
</reference>
<evidence type="ECO:0000313" key="3">
    <source>
        <dbReference type="EMBL" id="KAK0655627.1"/>
    </source>
</evidence>
<dbReference type="AlphaFoldDB" id="A0AA40CYX2"/>
<feature type="domain" description="Peptidase M61 catalytic" evidence="1">
    <location>
        <begin position="278"/>
        <end position="392"/>
    </location>
</feature>
<dbReference type="InterPro" id="IPR007963">
    <property type="entry name" value="Peptidase_M61_catalytic"/>
</dbReference>
<name>A0AA40CYX2_9PEZI</name>
<dbReference type="Gene3D" id="1.10.390.10">
    <property type="entry name" value="Neutral Protease Domain 2"/>
    <property type="match status" value="1"/>
</dbReference>
<keyword evidence="4" id="KW-1185">Reference proteome</keyword>
<gene>
    <name evidence="3" type="ORF">B0T16DRAFT_397387</name>
</gene>
<dbReference type="InterPro" id="IPR027268">
    <property type="entry name" value="Peptidase_M4/M1_CTD_sf"/>
</dbReference>
<protein>
    <submittedName>
        <fullName evidence="3">Peptidase m61 domain-containing protein</fullName>
    </submittedName>
</protein>
<dbReference type="EMBL" id="JAULSV010000001">
    <property type="protein sequence ID" value="KAK0655627.1"/>
    <property type="molecule type" value="Genomic_DNA"/>
</dbReference>
<evidence type="ECO:0000259" key="1">
    <source>
        <dbReference type="Pfam" id="PF05299"/>
    </source>
</evidence>
<sequence length="598" mass="66384">MVRIIQISVDLTEAHRSLLHTTVSFPVQPGTLATFTTPLWIQESHSPNGPVSLIAGLRFFDTSGKTISWRRNPRAATQYLVQVPEGVDTLSAAFDSVLVRDVARHRVILRWEHVLMYPLGRDVRKLRIQPTVKVPAGWGVATALENVGREGLSGGSGGDEIRYGVTSVVRLEDSPVLAGRYLRTFEITGDGKHVLALVPDREEYNKASPEVIGKLAKLVEQTELAFGPRHYDRFWMLVSLSDVSPGSGREHHDSFDSGLPLSGLDTDNQEVMEEYAPIISHEYVHSWCGKFRRPAGHAPHDFSAPLDGRLLWVYEGLTQYYGQVLAVRSGLISRQAFFTDLAQQAAWLAGQAGRQWRSVEDTGTGVSLPWARGLAWGNWMRFGDFYMEGLLVWLDVDTLIREKTGSKRSLDDFARSFFGREGPTVVPYTLDDIVEELEKVVSHDWQSFFQTKIVDVTPEVNVDGITRSGYAVVLLNEPGLGQRTERATQDAIWNSIGIRVAEDGVLSDVLHGGPADLAKLAPTQTIVKVGEAEFSVKALTEGVTLTLSAPIRLTVKQEDDTWEVELRYDGGLRYPRVIRCPPSPSVDFLSAILKDVEV</sequence>
<evidence type="ECO:0000259" key="2">
    <source>
        <dbReference type="Pfam" id="PF17899"/>
    </source>
</evidence>
<dbReference type="Gene3D" id="2.60.40.3650">
    <property type="match status" value="1"/>
</dbReference>
<feature type="domain" description="Peptidase M61 N-terminal" evidence="2">
    <location>
        <begin position="7"/>
        <end position="180"/>
    </location>
</feature>
<accession>A0AA40CYX2</accession>
<dbReference type="Pfam" id="PF17899">
    <property type="entry name" value="Peptidase_M61_N"/>
    <property type="match status" value="1"/>
</dbReference>